<feature type="compositionally biased region" description="Polar residues" evidence="1">
    <location>
        <begin position="186"/>
        <end position="203"/>
    </location>
</feature>
<evidence type="ECO:0000313" key="3">
    <source>
        <dbReference type="EMBL" id="KZS92739.1"/>
    </source>
</evidence>
<dbReference type="Proteomes" id="UP000076722">
    <property type="component" value="Unassembled WGS sequence"/>
</dbReference>
<keyword evidence="2" id="KW-0732">Signal</keyword>
<feature type="compositionally biased region" description="Low complexity" evidence="1">
    <location>
        <begin position="128"/>
        <end position="144"/>
    </location>
</feature>
<protein>
    <submittedName>
        <fullName evidence="3">Uncharacterized protein</fullName>
    </submittedName>
</protein>
<feature type="signal peptide" evidence="2">
    <location>
        <begin position="1"/>
        <end position="20"/>
    </location>
</feature>
<feature type="compositionally biased region" description="Basic and acidic residues" evidence="1">
    <location>
        <begin position="237"/>
        <end position="253"/>
    </location>
</feature>
<proteinExistence type="predicted"/>
<evidence type="ECO:0000313" key="4">
    <source>
        <dbReference type="Proteomes" id="UP000076722"/>
    </source>
</evidence>
<dbReference type="EMBL" id="KV419409">
    <property type="protein sequence ID" value="KZS92739.1"/>
    <property type="molecule type" value="Genomic_DNA"/>
</dbReference>
<keyword evidence="4" id="KW-1185">Reference proteome</keyword>
<feature type="chain" id="PRO_5007853499" evidence="2">
    <location>
        <begin position="21"/>
        <end position="266"/>
    </location>
</feature>
<evidence type="ECO:0000256" key="1">
    <source>
        <dbReference type="SAM" id="MobiDB-lite"/>
    </source>
</evidence>
<name>A0A164TY43_9AGAM</name>
<dbReference type="AlphaFoldDB" id="A0A164TY43"/>
<feature type="region of interest" description="Disordered" evidence="1">
    <location>
        <begin position="185"/>
        <end position="266"/>
    </location>
</feature>
<evidence type="ECO:0000256" key="2">
    <source>
        <dbReference type="SAM" id="SignalP"/>
    </source>
</evidence>
<sequence length="266" mass="28600">MRPRTAPIFILLILWGVVVTKPLPQDSSISRECDEQRIACSDNGFSTEECQEQLSDCQGDESNLDLSFEVEFKPRGLELLGTNARRNDDGRASGLVLVPGLDLTPNSNSTLNINATVNANDTAPVNPNTTLSTNTTSDTNTTTDAYYPTADPYTGPDPDVSIVDAYYQTQYTTVDPYTTTGVYTPLSTSTSPNIDPTTTSDPTVETDPPVLSAYPSESTAPPPPSPPPVSATGDQDGEVHGKETSEYRTHHDISYLIPGTFGNESD</sequence>
<accession>A0A164TY43</accession>
<reference evidence="3 4" key="1">
    <citation type="journal article" date="2016" name="Mol. Biol. Evol.">
        <title>Comparative Genomics of Early-Diverging Mushroom-Forming Fungi Provides Insights into the Origins of Lignocellulose Decay Capabilities.</title>
        <authorList>
            <person name="Nagy L.G."/>
            <person name="Riley R."/>
            <person name="Tritt A."/>
            <person name="Adam C."/>
            <person name="Daum C."/>
            <person name="Floudas D."/>
            <person name="Sun H."/>
            <person name="Yadav J.S."/>
            <person name="Pangilinan J."/>
            <person name="Larsson K.H."/>
            <person name="Matsuura K."/>
            <person name="Barry K."/>
            <person name="Labutti K."/>
            <person name="Kuo R."/>
            <person name="Ohm R.A."/>
            <person name="Bhattacharya S.S."/>
            <person name="Shirouzu T."/>
            <person name="Yoshinaga Y."/>
            <person name="Martin F.M."/>
            <person name="Grigoriev I.V."/>
            <person name="Hibbett D.S."/>
        </authorList>
    </citation>
    <scope>NUCLEOTIDE SEQUENCE [LARGE SCALE GENOMIC DNA]</scope>
    <source>
        <strain evidence="3 4">HHB9708</strain>
    </source>
</reference>
<feature type="compositionally biased region" description="Pro residues" evidence="1">
    <location>
        <begin position="220"/>
        <end position="229"/>
    </location>
</feature>
<organism evidence="3 4">
    <name type="scientific">Sistotremastrum niveocremeum HHB9708</name>
    <dbReference type="NCBI Taxonomy" id="1314777"/>
    <lineage>
        <taxon>Eukaryota</taxon>
        <taxon>Fungi</taxon>
        <taxon>Dikarya</taxon>
        <taxon>Basidiomycota</taxon>
        <taxon>Agaricomycotina</taxon>
        <taxon>Agaricomycetes</taxon>
        <taxon>Sistotremastrales</taxon>
        <taxon>Sistotremastraceae</taxon>
        <taxon>Sertulicium</taxon>
        <taxon>Sertulicium niveocremeum</taxon>
    </lineage>
</organism>
<gene>
    <name evidence="3" type="ORF">SISNIDRAFT_486247</name>
</gene>
<feature type="region of interest" description="Disordered" evidence="1">
    <location>
        <begin position="122"/>
        <end position="159"/>
    </location>
</feature>